<organism evidence="1 2">
    <name type="scientific">Pigmentiphaga daeguensis</name>
    <dbReference type="NCBI Taxonomy" id="414049"/>
    <lineage>
        <taxon>Bacteria</taxon>
        <taxon>Pseudomonadati</taxon>
        <taxon>Pseudomonadota</taxon>
        <taxon>Betaproteobacteria</taxon>
        <taxon>Burkholderiales</taxon>
        <taxon>Alcaligenaceae</taxon>
        <taxon>Pigmentiphaga</taxon>
    </lineage>
</organism>
<dbReference type="EMBL" id="BAAAEN010000007">
    <property type="protein sequence ID" value="GAA0506008.1"/>
    <property type="molecule type" value="Genomic_DNA"/>
</dbReference>
<dbReference type="RefSeq" id="WP_279818046.1">
    <property type="nucleotide sequence ID" value="NZ_BAAAEN010000007.1"/>
</dbReference>
<dbReference type="SUPFAM" id="SSF53850">
    <property type="entry name" value="Periplasmic binding protein-like II"/>
    <property type="match status" value="1"/>
</dbReference>
<evidence type="ECO:0000313" key="1">
    <source>
        <dbReference type="EMBL" id="GAA0506008.1"/>
    </source>
</evidence>
<dbReference type="Gene3D" id="3.40.190.270">
    <property type="match status" value="1"/>
</dbReference>
<dbReference type="PANTHER" id="PTHR30024:SF42">
    <property type="entry name" value="ALIPHATIC SULFONATES-BINDING PROTEIN-RELATED"/>
    <property type="match status" value="1"/>
</dbReference>
<sequence>MPSPDISRIDRLWYTRCPVPSASGIAIHHGWIDAEFAPDGIAVSSLRASPSRAVRESHFDHRQANSFRQGGNAPPIWSRSEGQDVVVVGLTWLPQYQAILALPGAGIRDVRDLKGKRLALPRRVNEKIDFWRASALQGYLQSLAAAGLGADDVSFIDLPVEAPYIGDQAASSSGPLFDARQTASQSRAEALALIRGQADALYVYGAHGPALREFLGADIVVDIGHHADRRVAINNGTPNVLSVSGELVRTRPDLVARYLAQVLRAAQWAREHRAEAAGIIAREVSVVEEWVPAAFGASLYENLEPSLAPDLIEALSIRKDFLHRHGFIRHDFSVDDWIDPAPLAQARELLRRTEPLAAAGR</sequence>
<name>A0ABN1BV35_9BURK</name>
<reference evidence="1 2" key="1">
    <citation type="journal article" date="2019" name="Int. J. Syst. Evol. Microbiol.">
        <title>The Global Catalogue of Microorganisms (GCM) 10K type strain sequencing project: providing services to taxonomists for standard genome sequencing and annotation.</title>
        <authorList>
            <consortium name="The Broad Institute Genomics Platform"/>
            <consortium name="The Broad Institute Genome Sequencing Center for Infectious Disease"/>
            <person name="Wu L."/>
            <person name="Ma J."/>
        </authorList>
    </citation>
    <scope>NUCLEOTIDE SEQUENCE [LARGE SCALE GENOMIC DNA]</scope>
    <source>
        <strain evidence="1 2">JCM 14330</strain>
    </source>
</reference>
<evidence type="ECO:0000313" key="2">
    <source>
        <dbReference type="Proteomes" id="UP001501706"/>
    </source>
</evidence>
<keyword evidence="2" id="KW-1185">Reference proteome</keyword>
<protein>
    <submittedName>
        <fullName evidence="1">ABC transporter substrate-binding protein</fullName>
    </submittedName>
</protein>
<gene>
    <name evidence="1" type="ORF">GCM10009097_23880</name>
</gene>
<dbReference type="Gene3D" id="3.40.190.10">
    <property type="entry name" value="Periplasmic binding protein-like II"/>
    <property type="match status" value="1"/>
</dbReference>
<dbReference type="PANTHER" id="PTHR30024">
    <property type="entry name" value="ALIPHATIC SULFONATES-BINDING PROTEIN-RELATED"/>
    <property type="match status" value="1"/>
</dbReference>
<comment type="caution">
    <text evidence="1">The sequence shown here is derived from an EMBL/GenBank/DDBJ whole genome shotgun (WGS) entry which is preliminary data.</text>
</comment>
<dbReference type="Proteomes" id="UP001501706">
    <property type="component" value="Unassembled WGS sequence"/>
</dbReference>
<proteinExistence type="predicted"/>
<accession>A0ABN1BV35</accession>